<evidence type="ECO:0000313" key="2">
    <source>
        <dbReference type="EMBL" id="NYE69299.1"/>
    </source>
</evidence>
<keyword evidence="3" id="KW-1185">Reference proteome</keyword>
<dbReference type="Gene3D" id="1.50.10.100">
    <property type="entry name" value="Chondroitin AC/alginate lyase"/>
    <property type="match status" value="1"/>
</dbReference>
<dbReference type="InterPro" id="IPR011047">
    <property type="entry name" value="Quinoprotein_ADH-like_sf"/>
</dbReference>
<comment type="caution">
    <text evidence="2">The sequence shown here is derived from an EMBL/GenBank/DDBJ whole genome shotgun (WGS) entry which is preliminary data.</text>
</comment>
<dbReference type="SUPFAM" id="SSF48230">
    <property type="entry name" value="Chondroitin AC/alginate lyase"/>
    <property type="match status" value="1"/>
</dbReference>
<dbReference type="Gene3D" id="2.130.10.10">
    <property type="entry name" value="YVTN repeat-like/Quinoprotein amine dehydrogenase"/>
    <property type="match status" value="1"/>
</dbReference>
<dbReference type="SUPFAM" id="SSF50998">
    <property type="entry name" value="Quinoprotein alcohol dehydrogenase-like"/>
    <property type="match status" value="1"/>
</dbReference>
<dbReference type="RefSeq" id="WP_179748042.1">
    <property type="nucleotide sequence ID" value="NZ_JACCBU010000001.1"/>
</dbReference>
<accession>A0A7Y9L6Y9</accession>
<name>A0A7Y9L6Y9_9ACTN</name>
<evidence type="ECO:0000313" key="3">
    <source>
        <dbReference type="Proteomes" id="UP000569914"/>
    </source>
</evidence>
<dbReference type="AlphaFoldDB" id="A0A7Y9L6Y9"/>
<proteinExistence type="predicted"/>
<gene>
    <name evidence="2" type="ORF">BKA15_000628</name>
</gene>
<dbReference type="Proteomes" id="UP000569914">
    <property type="component" value="Unassembled WGS sequence"/>
</dbReference>
<sequence length="1155" mass="124740">MRPQPARAELAWDELNADYPVPLTKITDVPSPDAFTMIDRSGTTFQISCPASPAGLAAGRRLTERLRAAGRTAGLTAIVADPIPAGWPEGTPRTPRARSLGGTAALRIMIGNVDSNADLAGLYHSLCLPVDPTFPGHGGAYLRTFADPWCDGSDALIIGVSDDTDLDPALDLLEPYLIIDEGRVAISRLHQVVIADELRRRYPQLSPDYHGEGLGAEEFRSAAEQAYRTRTHRGMTPYLNHLALMYQLTGDPGFTERYRAIFADMIIETAAWQPDQWGRWGFDADFAAVGMIAGWHAIKDSPTFTAEDRRQLTAHLLAYLGNSEEQWVMHRATASHPARHNHFTFAALGLLFGATMIAGTHDPERAERWLAMADECFAPQLTATKPTEDCDSYGWLTLAHTLRYALVRPWPAYVEDGWCRATLDRGITAMDNLGHQVPHGDASRYDGNYAELAFWTPAAWLLQDPAARSLVARKLSSRPDPAHLGIAPIGHDYGSSGWRRDDTLFTPAPIDVRPLDPAFVESVKLPAPADGFDKLALRDGIGETDRYLLLDGVGVGGHGHVDAGAIVRLTSRNRLWLEDADYDKISANFHNTVVIFRDGETSVRPPYASLHWQFHDQQVAIATVGLTGLSGCDWTRSVIMLTGLGFLVVDTITAEEAGPLETHCLWRTVGRTERVDSEGAGDHWTMIMGEERLRLITAAPSGGWRTELATEPYRRTNWPDYRYAEPEVSVLRQVSAADVRAGESRTLVHLLADGPGEAALERSGDQARVIIGDQSLRLDLAALASGDGPRVITDAGSAERPTRSFPEPVEGQTTAHPDPRWSIQHPASATLITDLAGDGTDRLLLGDATGVSCYQEDQLLWRADTVAPVTALGRGGGPDGAGVIVGQADGRLTVLDPAGATLWQQTFQPHMGHPATVRAAFSARLDPDGPPSVIIATESCHVEAFTAGGEFRWRYEVIHAASAADAADLDGDGLDEIIAATEYWTWHAVRPDGTALFRTRGVESSGGSAVAAVPDPDGAGRLAVFGGWDGHLTAYRPDGERAWDRAFGDVITTMINNGDDLIVGTRAGFLYRVAPDGTTRWQRGVGSGVIAAAVVGGSIVVATAGRLLRYGLDGADSGHLDRSEPVLAVAPLRSDGVTGLYLRDGSGHSWLPYAD</sequence>
<dbReference type="InterPro" id="IPR008929">
    <property type="entry name" value="Chondroitin_lyas"/>
</dbReference>
<organism evidence="2 3">
    <name type="scientific">Microlunatus parietis</name>
    <dbReference type="NCBI Taxonomy" id="682979"/>
    <lineage>
        <taxon>Bacteria</taxon>
        <taxon>Bacillati</taxon>
        <taxon>Actinomycetota</taxon>
        <taxon>Actinomycetes</taxon>
        <taxon>Propionibacteriales</taxon>
        <taxon>Propionibacteriaceae</taxon>
        <taxon>Microlunatus</taxon>
    </lineage>
</organism>
<evidence type="ECO:0000256" key="1">
    <source>
        <dbReference type="SAM" id="MobiDB-lite"/>
    </source>
</evidence>
<feature type="region of interest" description="Disordered" evidence="1">
    <location>
        <begin position="794"/>
        <end position="821"/>
    </location>
</feature>
<dbReference type="InterPro" id="IPR015943">
    <property type="entry name" value="WD40/YVTN_repeat-like_dom_sf"/>
</dbReference>
<dbReference type="Gene3D" id="2.70.98.70">
    <property type="match status" value="1"/>
</dbReference>
<reference evidence="2 3" key="1">
    <citation type="submission" date="2020-07" db="EMBL/GenBank/DDBJ databases">
        <title>Sequencing the genomes of 1000 actinobacteria strains.</title>
        <authorList>
            <person name="Klenk H.-P."/>
        </authorList>
    </citation>
    <scope>NUCLEOTIDE SEQUENCE [LARGE SCALE GENOMIC DNA]</scope>
    <source>
        <strain evidence="2 3">DSM 22083</strain>
    </source>
</reference>
<protein>
    <submittedName>
        <fullName evidence="2">Uncharacterized protein</fullName>
    </submittedName>
</protein>
<dbReference type="EMBL" id="JACCBU010000001">
    <property type="protein sequence ID" value="NYE69299.1"/>
    <property type="molecule type" value="Genomic_DNA"/>
</dbReference>